<keyword evidence="4 13" id="KW-0521">NADP</keyword>
<feature type="active site" description="Proton donor/acceptor" evidence="13">
    <location>
        <position position="209"/>
    </location>
</feature>
<dbReference type="GO" id="GO:0005829">
    <property type="term" value="C:cytosol"/>
    <property type="evidence" value="ECO:0007669"/>
    <property type="project" value="TreeGrafter"/>
</dbReference>
<dbReference type="GO" id="GO:0050661">
    <property type="term" value="F:NADP binding"/>
    <property type="evidence" value="ECO:0007669"/>
    <property type="project" value="UniProtKB-UniRule"/>
</dbReference>
<keyword evidence="7 13" id="KW-0520">NAD</keyword>
<dbReference type="NCBIfam" id="TIGR00036">
    <property type="entry name" value="dapB"/>
    <property type="match status" value="1"/>
</dbReference>
<dbReference type="CDD" id="cd02274">
    <property type="entry name" value="DHDPR_N"/>
    <property type="match status" value="1"/>
</dbReference>
<dbReference type="STRING" id="1121357.SAMN05661109_00203"/>
<feature type="domain" description="Dihydrodipicolinate reductase C-terminal" evidence="15">
    <location>
        <begin position="186"/>
        <end position="318"/>
    </location>
</feature>
<evidence type="ECO:0000256" key="9">
    <source>
        <dbReference type="ARBA" id="ARBA00037922"/>
    </source>
</evidence>
<evidence type="ECO:0000256" key="10">
    <source>
        <dbReference type="ARBA" id="ARBA00038983"/>
    </source>
</evidence>
<dbReference type="InterPro" id="IPR022664">
    <property type="entry name" value="DapB_N_CS"/>
</dbReference>
<keyword evidence="3 13" id="KW-0028">Amino-acid biosynthesis</keyword>
<dbReference type="PROSITE" id="PS01298">
    <property type="entry name" value="DAPB"/>
    <property type="match status" value="1"/>
</dbReference>
<keyword evidence="6 13" id="KW-0560">Oxidoreductase</keyword>
<feature type="binding site" evidence="13">
    <location>
        <begin position="219"/>
        <end position="220"/>
    </location>
    <ligand>
        <name>(S)-2,3,4,5-tetrahydrodipicolinate</name>
        <dbReference type="ChEBI" id="CHEBI:16845"/>
    </ligand>
</feature>
<evidence type="ECO:0000256" key="13">
    <source>
        <dbReference type="HAMAP-Rule" id="MF_00102"/>
    </source>
</evidence>
<evidence type="ECO:0000256" key="1">
    <source>
        <dbReference type="ARBA" id="ARBA00006642"/>
    </source>
</evidence>
<dbReference type="InterPro" id="IPR022663">
    <property type="entry name" value="DapB_C"/>
</dbReference>
<dbReference type="Pfam" id="PF01113">
    <property type="entry name" value="DapB_N"/>
    <property type="match status" value="1"/>
</dbReference>
<keyword evidence="17" id="KW-1185">Reference proteome</keyword>
<evidence type="ECO:0000259" key="14">
    <source>
        <dbReference type="Pfam" id="PF01113"/>
    </source>
</evidence>
<protein>
    <recommendedName>
        <fullName evidence="10 13">4-hydroxy-tetrahydrodipicolinate reductase</fullName>
        <shortName evidence="13">HTPA reductase</shortName>
        <ecNumber evidence="10 13">1.17.1.8</ecNumber>
    </recommendedName>
</protein>
<comment type="subcellular location">
    <subcellularLocation>
        <location evidence="13">Cytoplasm</location>
    </subcellularLocation>
</comment>
<dbReference type="UniPathway" id="UPA00034">
    <property type="reaction ID" value="UER00018"/>
</dbReference>
<evidence type="ECO:0000256" key="4">
    <source>
        <dbReference type="ARBA" id="ARBA00022857"/>
    </source>
</evidence>
<dbReference type="EC" id="1.17.1.8" evidence="10 13"/>
<evidence type="ECO:0000256" key="11">
    <source>
        <dbReference type="ARBA" id="ARBA00049080"/>
    </source>
</evidence>
<evidence type="ECO:0000256" key="12">
    <source>
        <dbReference type="ARBA" id="ARBA00049396"/>
    </source>
</evidence>
<dbReference type="AlphaFoldDB" id="A0A1H9P3P2"/>
<evidence type="ECO:0000259" key="15">
    <source>
        <dbReference type="Pfam" id="PF05173"/>
    </source>
</evidence>
<dbReference type="SUPFAM" id="SSF55347">
    <property type="entry name" value="Glyceraldehyde-3-phosphate dehydrogenase-like, C-terminal domain"/>
    <property type="match status" value="1"/>
</dbReference>
<dbReference type="EMBL" id="FOGQ01000001">
    <property type="protein sequence ID" value="SER42802.1"/>
    <property type="molecule type" value="Genomic_DNA"/>
</dbReference>
<dbReference type="GO" id="GO:0051287">
    <property type="term" value="F:NAD binding"/>
    <property type="evidence" value="ECO:0007669"/>
    <property type="project" value="UniProtKB-UniRule"/>
</dbReference>
<dbReference type="PANTHER" id="PTHR20836:SF0">
    <property type="entry name" value="4-HYDROXY-TETRAHYDRODIPICOLINATE REDUCTASE 1, CHLOROPLASTIC-RELATED"/>
    <property type="match status" value="1"/>
</dbReference>
<dbReference type="GO" id="GO:0009089">
    <property type="term" value="P:lysine biosynthetic process via diaminopimelate"/>
    <property type="evidence" value="ECO:0007669"/>
    <property type="project" value="UniProtKB-UniRule"/>
</dbReference>
<name>A0A1H9P3P2_9CORY</name>
<dbReference type="SUPFAM" id="SSF51735">
    <property type="entry name" value="NAD(P)-binding Rossmann-fold domains"/>
    <property type="match status" value="1"/>
</dbReference>
<dbReference type="GO" id="GO:0019877">
    <property type="term" value="P:diaminopimelate biosynthetic process"/>
    <property type="evidence" value="ECO:0007669"/>
    <property type="project" value="UniProtKB-UniRule"/>
</dbReference>
<comment type="similarity">
    <text evidence="1 13">Belongs to the DapB family.</text>
</comment>
<organism evidence="16 17">
    <name type="scientific">Corynebacterium cystitidis DSM 20524</name>
    <dbReference type="NCBI Taxonomy" id="1121357"/>
    <lineage>
        <taxon>Bacteria</taxon>
        <taxon>Bacillati</taxon>
        <taxon>Actinomycetota</taxon>
        <taxon>Actinomycetes</taxon>
        <taxon>Mycobacteriales</taxon>
        <taxon>Corynebacteriaceae</taxon>
        <taxon>Corynebacterium</taxon>
    </lineage>
</organism>
<proteinExistence type="inferred from homology"/>
<evidence type="ECO:0000256" key="7">
    <source>
        <dbReference type="ARBA" id="ARBA00023027"/>
    </source>
</evidence>
<comment type="catalytic activity">
    <reaction evidence="12 13">
        <text>(S)-2,3,4,5-tetrahydrodipicolinate + NAD(+) + H2O = (2S,4S)-4-hydroxy-2,3,4,5-tetrahydrodipicolinate + NADH + H(+)</text>
        <dbReference type="Rhea" id="RHEA:35323"/>
        <dbReference type="ChEBI" id="CHEBI:15377"/>
        <dbReference type="ChEBI" id="CHEBI:15378"/>
        <dbReference type="ChEBI" id="CHEBI:16845"/>
        <dbReference type="ChEBI" id="CHEBI:57540"/>
        <dbReference type="ChEBI" id="CHEBI:57945"/>
        <dbReference type="ChEBI" id="CHEBI:67139"/>
        <dbReference type="EC" id="1.17.1.8"/>
    </reaction>
</comment>
<evidence type="ECO:0000256" key="5">
    <source>
        <dbReference type="ARBA" id="ARBA00022915"/>
    </source>
</evidence>
<reference evidence="17" key="1">
    <citation type="submission" date="2016-10" db="EMBL/GenBank/DDBJ databases">
        <authorList>
            <person name="Varghese N."/>
            <person name="Submissions S."/>
        </authorList>
    </citation>
    <scope>NUCLEOTIDE SEQUENCE [LARGE SCALE GENOMIC DNA]</scope>
    <source>
        <strain evidence="17">DSM 20524</strain>
    </source>
</reference>
<dbReference type="Proteomes" id="UP000198929">
    <property type="component" value="Unassembled WGS sequence"/>
</dbReference>
<feature type="domain" description="Dihydrodipicolinate reductase N-terminal" evidence="14">
    <location>
        <begin position="78"/>
        <end position="182"/>
    </location>
</feature>
<evidence type="ECO:0000313" key="16">
    <source>
        <dbReference type="EMBL" id="SER42802.1"/>
    </source>
</evidence>
<keyword evidence="5 13" id="KW-0220">Diaminopimelate biosynthesis</keyword>
<feature type="active site" description="Proton donor" evidence="13">
    <location>
        <position position="213"/>
    </location>
</feature>
<evidence type="ECO:0000256" key="8">
    <source>
        <dbReference type="ARBA" id="ARBA00023154"/>
    </source>
</evidence>
<accession>A0A1H9P3P2</accession>
<feature type="binding site" evidence="13">
    <location>
        <begin position="179"/>
        <end position="182"/>
    </location>
    <ligand>
        <name>NAD(+)</name>
        <dbReference type="ChEBI" id="CHEBI:57540"/>
    </ligand>
</feature>
<feature type="binding site" evidence="13">
    <location>
        <begin position="84"/>
        <end position="89"/>
    </location>
    <ligand>
        <name>NAD(+)</name>
        <dbReference type="ChEBI" id="CHEBI:57540"/>
    </ligand>
</feature>
<feature type="binding site" evidence="13">
    <location>
        <begin position="152"/>
        <end position="154"/>
    </location>
    <ligand>
        <name>NAD(+)</name>
        <dbReference type="ChEBI" id="CHEBI:57540"/>
    </ligand>
</feature>
<keyword evidence="2 13" id="KW-0963">Cytoplasm</keyword>
<feature type="binding site" evidence="13">
    <location>
        <position position="210"/>
    </location>
    <ligand>
        <name>(S)-2,3,4,5-tetrahydrodipicolinate</name>
        <dbReference type="ChEBI" id="CHEBI:16845"/>
    </ligand>
</feature>
<dbReference type="FunFam" id="3.30.360.10:FF:000009">
    <property type="entry name" value="4-hydroxy-tetrahydrodipicolinate reductase"/>
    <property type="match status" value="1"/>
</dbReference>
<dbReference type="InterPro" id="IPR000846">
    <property type="entry name" value="DapB_N"/>
</dbReference>
<dbReference type="GO" id="GO:0016726">
    <property type="term" value="F:oxidoreductase activity, acting on CH or CH2 groups, NAD or NADP as acceptor"/>
    <property type="evidence" value="ECO:0007669"/>
    <property type="project" value="UniProtKB-UniRule"/>
</dbReference>
<dbReference type="InterPro" id="IPR023940">
    <property type="entry name" value="DHDPR_bac"/>
</dbReference>
<comment type="caution">
    <text evidence="13">Lacks conserved residue(s) required for the propagation of feature annotation.</text>
</comment>
<dbReference type="Pfam" id="PF05173">
    <property type="entry name" value="DapB_C"/>
    <property type="match status" value="1"/>
</dbReference>
<dbReference type="HAMAP" id="MF_00102">
    <property type="entry name" value="DapB"/>
    <property type="match status" value="1"/>
</dbReference>
<comment type="function">
    <text evidence="13">Catalyzes the conversion of 4-hydroxy-tetrahydrodipicolinate (HTPA) to tetrahydrodipicolinate.</text>
</comment>
<comment type="catalytic activity">
    <reaction evidence="11 13">
        <text>(S)-2,3,4,5-tetrahydrodipicolinate + NADP(+) + H2O = (2S,4S)-4-hydroxy-2,3,4,5-tetrahydrodipicolinate + NADPH + H(+)</text>
        <dbReference type="Rhea" id="RHEA:35331"/>
        <dbReference type="ChEBI" id="CHEBI:15377"/>
        <dbReference type="ChEBI" id="CHEBI:15378"/>
        <dbReference type="ChEBI" id="CHEBI:16845"/>
        <dbReference type="ChEBI" id="CHEBI:57783"/>
        <dbReference type="ChEBI" id="CHEBI:58349"/>
        <dbReference type="ChEBI" id="CHEBI:67139"/>
        <dbReference type="EC" id="1.17.1.8"/>
    </reaction>
</comment>
<comment type="subunit">
    <text evidence="13">Homotetramer.</text>
</comment>
<gene>
    <name evidence="13" type="primary">dapB</name>
    <name evidence="16" type="ORF">SAMN05661109_00203</name>
</gene>
<keyword evidence="8 13" id="KW-0457">Lysine biosynthesis</keyword>
<dbReference type="PANTHER" id="PTHR20836">
    <property type="entry name" value="DIHYDRODIPICOLINATE REDUCTASE"/>
    <property type="match status" value="1"/>
</dbReference>
<evidence type="ECO:0000256" key="2">
    <source>
        <dbReference type="ARBA" id="ARBA00022490"/>
    </source>
</evidence>
<dbReference type="Gene3D" id="3.30.360.10">
    <property type="entry name" value="Dihydrodipicolinate Reductase, domain 2"/>
    <property type="match status" value="1"/>
</dbReference>
<feature type="binding site" evidence="13">
    <location>
        <position position="108"/>
    </location>
    <ligand>
        <name>NAD(+)</name>
        <dbReference type="ChEBI" id="CHEBI:57540"/>
    </ligand>
</feature>
<evidence type="ECO:0000313" key="17">
    <source>
        <dbReference type="Proteomes" id="UP000198929"/>
    </source>
</evidence>
<evidence type="ECO:0000256" key="6">
    <source>
        <dbReference type="ARBA" id="ARBA00023002"/>
    </source>
</evidence>
<comment type="caution">
    <text evidence="13">Was originally thought to be a dihydrodipicolinate reductase (DHDPR), catalyzing the conversion of dihydrodipicolinate to tetrahydrodipicolinate. However, it was shown in E.coli that the substrate of the enzymatic reaction is not dihydrodipicolinate (DHDP) but in fact (2S,4S)-4-hydroxy-2,3,4,5-tetrahydrodipicolinic acid (HTPA), the product released by the DapA-catalyzed reaction.</text>
</comment>
<dbReference type="InterPro" id="IPR036291">
    <property type="entry name" value="NAD(P)-bd_dom_sf"/>
</dbReference>
<dbReference type="Gene3D" id="3.40.50.720">
    <property type="entry name" value="NAD(P)-binding Rossmann-like Domain"/>
    <property type="match status" value="1"/>
</dbReference>
<dbReference type="GO" id="GO:0008839">
    <property type="term" value="F:4-hydroxy-tetrahydrodipicolinate reductase"/>
    <property type="evidence" value="ECO:0007669"/>
    <property type="project" value="UniProtKB-UniRule"/>
</dbReference>
<sequence length="323" mass="34670">MFGSARADDTLIEDCLDLNRRDFDVDSYRCVRMPCGVNTLGGRIYALRVRDNLTFFNAYMQLRYAVKVCSEGVETMTIKVGVLGAKGRVGSAVVAGIKVADDLELVAEIDVDDSLTALVDAGAEVIVDFTTPNVVMDNLEFCISNGIHAVVGTTGFDEERYDKVRGWLDNNPEVGVLIAPNFAISAVLAMAFAKQAAPFFESAEVVEYHHPNKLDAPSGTAVKTAQGIAQARRDAGMAVMPDATEQALEGSRGADVDGVKVHAVRMTGMVAHEDIVFGTKDQTLTIRQDSYGRDSFVPGVLTGVRNVSAHKGLTIGLDSYLGL</sequence>
<comment type="pathway">
    <text evidence="9 13">Amino-acid biosynthesis; L-lysine biosynthesis via DAP pathway; (S)-tetrahydrodipicolinate from L-aspartate: step 4/4.</text>
</comment>
<evidence type="ECO:0000256" key="3">
    <source>
        <dbReference type="ARBA" id="ARBA00022605"/>
    </source>
</evidence>